<evidence type="ECO:0000313" key="5">
    <source>
        <dbReference type="Proteomes" id="UP000747110"/>
    </source>
</evidence>
<feature type="region of interest" description="Disordered" evidence="1">
    <location>
        <begin position="765"/>
        <end position="827"/>
    </location>
</feature>
<gene>
    <name evidence="2" type="ORF">Vretifemale_8468</name>
    <name evidence="3" type="ORF">Vretimale_34</name>
</gene>
<feature type="compositionally biased region" description="Low complexity" evidence="1">
    <location>
        <begin position="934"/>
        <end position="958"/>
    </location>
</feature>
<dbReference type="EMBL" id="BNCQ01000001">
    <property type="protein sequence ID" value="GIL93714.1"/>
    <property type="molecule type" value="Genomic_DNA"/>
</dbReference>
<feature type="region of interest" description="Disordered" evidence="1">
    <location>
        <begin position="212"/>
        <end position="250"/>
    </location>
</feature>
<dbReference type="EMBL" id="BNCQ01000001">
    <property type="protein sequence ID" value="GIL93716.1"/>
    <property type="molecule type" value="Genomic_DNA"/>
</dbReference>
<sequence>MNVSRQTRSAGGGEGESRRPIGYWAEFNNWWRTRLSEDGCRPSQGELAQWFEANAPLCWRPNEMPSLQEVRTHAKCLRSTEQVRNYFRKYRAARKASSASVRASGSDSDSDGAAPTESISRSISALQSSRVLAAGGASKLLEPGISSQPPRAAGAVTTGGSDTRGILPFVFGSNGGAGIFLASAGGALAGLGALQAAAAGSAAVAAASASLATAGGGSSPRSTKTNAKPCCGPVAFPGQQQQPQDNSGRYVFAGGPVGTLRQTAPASSAAVASRPPAPLPPVAAAVSGPVISFSSGGQPQHSVHGPGPALSIGGGIVLRLPTLQRTASTGGGTSGGGSAARPRGSTPTKHSSPAPPAPAAKRQAIAQPACSSGQTSSVHLGEYGGAYPARYACAPTVSGASSLGRQTAGTGTAAVAAGAVATCVPPTITSGMRDSRSFSAGVNGAAAAAAGFPASANLSGSMGAGYVSAPSSCPTSAQHPAFHTNGSASATAQHAFDLATLAAYPAHHAMHQMQTAPAPNAGPLTAASESAGAGATMAGGVGTAGEPMMVLLSSPGSSPEAAEEIACDAAALSPTQAFFHAWEQNEMDDLLVDLPGDADGGADQTGSQARQEIASVAATIAAATAADSMTLSVKATATDVAAAAAISGGTDATRQAVTGLTAVNGSTAAAAAAVVVQGKTAGDAVTGGGGGDCGISNMDFFTEDAACGAAYGCGAGPGSQAPTAPAHSQPPMSANSQPLASAEYHPLTASLPAVTMTLAALPHTTNVPAHSSDNPHRQPAQQSHHFPRQQATSHDQQSLPGQGPGKAGMDAALRWWPDPNGGVGSGLPPIRTTLQADHVTCSKSQRTNDLPRHHHHQQLPTPTSAQHGGRGGEAVLQLPAIGGGGAAVAAGCLGVVAPEGGEGLSPASAHELFSILELPQLQVPVPVSKASGRQQQPQHQSQSQASVQPAMSQQQSQHNNLQGAAPVTSEPSSQPEGGSVRGGAYPQMPYPQAWPAPPYHSAPDPAAAAMGATLPGISHGPNAPAAAAAGPYQQSMCMPYPYGNAGPHYPPYGYCPPPPYGLPPHHPYYYHQMPAPPPPSGSGYDIYGWSPYHLPPHAIPYPGMPYHAYPMGPMMPPPPHQLTHGSTADCPSSAIGAMGSGHLEASSTRFRTTRQAPAPSGGGSGGGASSFIPPAPTAAEPLMPGRYVWQATGGGGLSKLRRAVSGQAVTEGGECNTSGGSAGVGGGATAAAGGNDAVSTMQSRIVPATSAARKRAVPQGSYCSNLNQSYSQSIGAARTKAVTVATADDAATCGGGGGGGEAEECVESRNPTTAGGNTCGGREHPAASDPAPGGAAAEQLMPPPPPRQPRSERAAQASAHAILTVENSHLSSGHTTAPALPPGLSSLPLPMPMPMGLHQPSLPTPTFTPAGSLYHTAPTECHPPGFAPSTSLPAPVLLAISSEAAAVTPPPAPRPPTCSDSAHERTAASVSVPPPLQGTMQLARAQQQQSEDIAAVAASTAAVEQSAAAATADALGSGGDGDRQEAIDEVGVYVCDDSDLLDLSNITAGLFSPPGSQTTRAPGTSRATGSREIAPSTATASAAATAATFAGGVGAGAPPPPPSLDATPNTAAATAAAAATSAFTPVSACTVSRSNAFAAPPRPATAVGTTGPLTAATAAGAPHSIDPSSHQKCPRSARSTDVFRALATPRTLCGSPLDCSVLASWLTSPAGMTSLDACTRPLGLLLGHLDEEGDVSVGGENRMHEGSQALDQVQEHTTEKSLESLEGPNGVATAAAATDGATVAAAELNNVASAGSGSGVVAAQPAAAAGDNGSAAGVDEDLGEDLLRTPVPTSGRSGTATAVANPADSAARATTAAAPDVMAHIRITFVPSRPPGSGAATPPHGKALSNDGGIIWHHHDHEQQQQGPCTLATKKGAGGGGGDGQADAGDSTPVDGAADGVMVAAEADVNSPLPTLRSSLAL</sequence>
<feature type="region of interest" description="Disordered" evidence="1">
    <location>
        <begin position="1639"/>
        <end position="1676"/>
    </location>
</feature>
<feature type="region of interest" description="Disordered" evidence="1">
    <location>
        <begin position="1446"/>
        <end position="1475"/>
    </location>
</feature>
<feature type="region of interest" description="Disordered" evidence="1">
    <location>
        <begin position="928"/>
        <end position="987"/>
    </location>
</feature>
<name>A0A8J4D1T8_9CHLO</name>
<feature type="compositionally biased region" description="Low complexity" evidence="1">
    <location>
        <begin position="1327"/>
        <end position="1340"/>
    </location>
</feature>
<feature type="region of interest" description="Disordered" evidence="1">
    <location>
        <begin position="1"/>
        <end position="20"/>
    </location>
</feature>
<keyword evidence="5" id="KW-1185">Reference proteome</keyword>
<feature type="region of interest" description="Disordered" evidence="1">
    <location>
        <begin position="717"/>
        <end position="740"/>
    </location>
</feature>
<feature type="region of interest" description="Disordered" evidence="1">
    <location>
        <begin position="841"/>
        <end position="871"/>
    </location>
</feature>
<protein>
    <submittedName>
        <fullName evidence="3">Uncharacterized protein</fullName>
    </submittedName>
</protein>
<organism evidence="3 4">
    <name type="scientific">Volvox reticuliferus</name>
    <dbReference type="NCBI Taxonomy" id="1737510"/>
    <lineage>
        <taxon>Eukaryota</taxon>
        <taxon>Viridiplantae</taxon>
        <taxon>Chlorophyta</taxon>
        <taxon>core chlorophytes</taxon>
        <taxon>Chlorophyceae</taxon>
        <taxon>CS clade</taxon>
        <taxon>Chlamydomonadales</taxon>
        <taxon>Volvocaceae</taxon>
        <taxon>Volvox</taxon>
    </lineage>
</organism>
<feature type="region of interest" description="Disordered" evidence="1">
    <location>
        <begin position="1825"/>
        <end position="1851"/>
    </location>
</feature>
<evidence type="ECO:0000313" key="2">
    <source>
        <dbReference type="EMBL" id="GIL79068.1"/>
    </source>
</evidence>
<feature type="region of interest" description="Disordered" evidence="1">
    <location>
        <begin position="1143"/>
        <end position="1177"/>
    </location>
</feature>
<dbReference type="Proteomes" id="UP000747110">
    <property type="component" value="Unassembled WGS sequence"/>
</dbReference>
<feature type="region of interest" description="Disordered" evidence="1">
    <location>
        <begin position="1900"/>
        <end position="1935"/>
    </location>
</feature>
<dbReference type="OrthoDB" id="553216at2759"/>
<feature type="compositionally biased region" description="Polar residues" evidence="1">
    <location>
        <begin position="779"/>
        <end position="800"/>
    </location>
</feature>
<feature type="compositionally biased region" description="Polar residues" evidence="1">
    <location>
        <begin position="1145"/>
        <end position="1155"/>
    </location>
</feature>
<dbReference type="EMBL" id="BNCP01000014">
    <property type="protein sequence ID" value="GIL79069.1"/>
    <property type="molecule type" value="Genomic_DNA"/>
</dbReference>
<feature type="region of interest" description="Disordered" evidence="1">
    <location>
        <begin position="325"/>
        <end position="372"/>
    </location>
</feature>
<feature type="compositionally biased region" description="Polar residues" evidence="1">
    <location>
        <begin position="1554"/>
        <end position="1568"/>
    </location>
</feature>
<dbReference type="Proteomes" id="UP000722791">
    <property type="component" value="Unassembled WGS sequence"/>
</dbReference>
<feature type="region of interest" description="Disordered" evidence="1">
    <location>
        <begin position="1551"/>
        <end position="1572"/>
    </location>
</feature>
<reference evidence="3" key="1">
    <citation type="journal article" date="2021" name="Proc. Natl. Acad. Sci. U.S.A.">
        <title>Three genomes in the algal genus Volvox reveal the fate of a haploid sex-determining region after a transition to homothallism.</title>
        <authorList>
            <person name="Yamamoto K."/>
            <person name="Hamaji T."/>
            <person name="Kawai-Toyooka H."/>
            <person name="Matsuzaki R."/>
            <person name="Takahashi F."/>
            <person name="Nishimura Y."/>
            <person name="Kawachi M."/>
            <person name="Noguchi H."/>
            <person name="Minakuchi Y."/>
            <person name="Umen J.G."/>
            <person name="Toyoda A."/>
            <person name="Nozaki H."/>
        </authorList>
    </citation>
    <scope>NUCLEOTIDE SEQUENCE</scope>
    <source>
        <strain evidence="3">NIES-3785</strain>
        <strain evidence="2">NIES-3786</strain>
    </source>
</reference>
<proteinExistence type="predicted"/>
<dbReference type="EMBL" id="BNCP01000014">
    <property type="protein sequence ID" value="GIL79068.1"/>
    <property type="molecule type" value="Genomic_DNA"/>
</dbReference>
<feature type="region of interest" description="Disordered" evidence="1">
    <location>
        <begin position="1292"/>
        <end position="1358"/>
    </location>
</feature>
<feature type="compositionally biased region" description="Gly residues" evidence="1">
    <location>
        <begin position="329"/>
        <end position="338"/>
    </location>
</feature>
<feature type="compositionally biased region" description="Polar residues" evidence="1">
    <location>
        <begin position="730"/>
        <end position="739"/>
    </location>
</feature>
<feature type="compositionally biased region" description="Polar residues" evidence="1">
    <location>
        <begin position="1831"/>
        <end position="1842"/>
    </location>
</feature>
<evidence type="ECO:0000256" key="1">
    <source>
        <dbReference type="SAM" id="MobiDB-lite"/>
    </source>
</evidence>
<evidence type="ECO:0000313" key="3">
    <source>
        <dbReference type="EMBL" id="GIL93714.1"/>
    </source>
</evidence>
<feature type="compositionally biased region" description="Low complexity" evidence="1">
    <location>
        <begin position="359"/>
        <end position="369"/>
    </location>
</feature>
<feature type="compositionally biased region" description="Low complexity" evidence="1">
    <location>
        <begin position="1644"/>
        <end position="1662"/>
    </location>
</feature>
<feature type="compositionally biased region" description="Low complexity" evidence="1">
    <location>
        <begin position="1925"/>
        <end position="1935"/>
    </location>
</feature>
<accession>A0A8J4D1T8</accession>
<evidence type="ECO:0000313" key="4">
    <source>
        <dbReference type="Proteomes" id="UP000722791"/>
    </source>
</evidence>
<comment type="caution">
    <text evidence="3">The sequence shown here is derived from an EMBL/GenBank/DDBJ whole genome shotgun (WGS) entry which is preliminary data.</text>
</comment>
<feature type="compositionally biased region" description="Polar residues" evidence="1">
    <location>
        <begin position="238"/>
        <end position="247"/>
    </location>
</feature>